<protein>
    <submittedName>
        <fullName evidence="2">Stage II sporulation protein M</fullName>
    </submittedName>
</protein>
<dbReference type="PANTHER" id="PTHR35337">
    <property type="entry name" value="SLR1478 PROTEIN"/>
    <property type="match status" value="1"/>
</dbReference>
<keyword evidence="3" id="KW-1185">Reference proteome</keyword>
<keyword evidence="1" id="KW-1133">Transmembrane helix</keyword>
<feature type="transmembrane region" description="Helical" evidence="1">
    <location>
        <begin position="211"/>
        <end position="233"/>
    </location>
</feature>
<dbReference type="InterPro" id="IPR002798">
    <property type="entry name" value="SpoIIM-like"/>
</dbReference>
<accession>A0A4Q1DBN3</accession>
<dbReference type="Proteomes" id="UP000290545">
    <property type="component" value="Unassembled WGS sequence"/>
</dbReference>
<dbReference type="Pfam" id="PF01944">
    <property type="entry name" value="SpoIIM"/>
    <property type="match status" value="1"/>
</dbReference>
<feature type="transmembrane region" description="Helical" evidence="1">
    <location>
        <begin position="178"/>
        <end position="199"/>
    </location>
</feature>
<organism evidence="2 3">
    <name type="scientific">Filimonas effusa</name>
    <dbReference type="NCBI Taxonomy" id="2508721"/>
    <lineage>
        <taxon>Bacteria</taxon>
        <taxon>Pseudomonadati</taxon>
        <taxon>Bacteroidota</taxon>
        <taxon>Chitinophagia</taxon>
        <taxon>Chitinophagales</taxon>
        <taxon>Chitinophagaceae</taxon>
        <taxon>Filimonas</taxon>
    </lineage>
</organism>
<feature type="transmembrane region" description="Helical" evidence="1">
    <location>
        <begin position="94"/>
        <end position="115"/>
    </location>
</feature>
<dbReference type="AlphaFoldDB" id="A0A4Q1DBN3"/>
<sequence length="312" mass="35102">MREAQFIRKNKDRWQQMKENPSQHPDETAEEFIQLVEDLGYSKTFYPSSGIIKYLNTEAAKRYLHIYANQRQRTSRVSRFFKYDLPLVIGKHHVLLLVSFVTFLVFITIGFFSAAKDQGFVRQILGDGYVNMTERNIERGAPFGVYASGNEFLSFVYLFLNNIGVALRGFAGGILLGIPTILMLVHNGIMVGAFEYLFYSKGLMQDSLLTIMIHGTIELGMVVVAGAAGLVLAKSWLFPGTSRRVDALKQGAKEGLIIALANLPMLMIAAFFEGFVTRHADMSVWLKLLIIGCSLAIMIGYFVVYPIMLKKR</sequence>
<reference evidence="2 3" key="1">
    <citation type="submission" date="2019-01" db="EMBL/GenBank/DDBJ databases">
        <title>Filimonas sp. strain TTM-71.</title>
        <authorList>
            <person name="Chen W.-M."/>
        </authorList>
    </citation>
    <scope>NUCLEOTIDE SEQUENCE [LARGE SCALE GENOMIC DNA]</scope>
    <source>
        <strain evidence="2 3">TTM-71</strain>
    </source>
</reference>
<feature type="transmembrane region" description="Helical" evidence="1">
    <location>
        <begin position="254"/>
        <end position="272"/>
    </location>
</feature>
<feature type="transmembrane region" description="Helical" evidence="1">
    <location>
        <begin position="284"/>
        <end position="308"/>
    </location>
</feature>
<comment type="caution">
    <text evidence="2">The sequence shown here is derived from an EMBL/GenBank/DDBJ whole genome shotgun (WGS) entry which is preliminary data.</text>
</comment>
<keyword evidence="1" id="KW-0472">Membrane</keyword>
<dbReference type="EMBL" id="SDHZ01000001">
    <property type="protein sequence ID" value="RXK86338.1"/>
    <property type="molecule type" value="Genomic_DNA"/>
</dbReference>
<dbReference type="RefSeq" id="WP_129002088.1">
    <property type="nucleotide sequence ID" value="NZ_SDHZ01000001.1"/>
</dbReference>
<evidence type="ECO:0000256" key="1">
    <source>
        <dbReference type="SAM" id="Phobius"/>
    </source>
</evidence>
<evidence type="ECO:0000313" key="2">
    <source>
        <dbReference type="EMBL" id="RXK86338.1"/>
    </source>
</evidence>
<proteinExistence type="predicted"/>
<dbReference type="PANTHER" id="PTHR35337:SF1">
    <property type="entry name" value="SLR1478 PROTEIN"/>
    <property type="match status" value="1"/>
</dbReference>
<gene>
    <name evidence="2" type="ORF">ESB13_05915</name>
</gene>
<keyword evidence="1" id="KW-0812">Transmembrane</keyword>
<evidence type="ECO:0000313" key="3">
    <source>
        <dbReference type="Proteomes" id="UP000290545"/>
    </source>
</evidence>
<dbReference type="OrthoDB" id="9800053at2"/>
<name>A0A4Q1DBN3_9BACT</name>